<reference evidence="2" key="1">
    <citation type="submission" date="2017-01" db="EMBL/GenBank/DDBJ databases">
        <title>Genome sequence of Rouxiella sp. ERMR1:05.</title>
        <authorList>
            <person name="Kumar R."/>
            <person name="Singh D."/>
            <person name="Kumar S."/>
        </authorList>
    </citation>
    <scope>NUCLEOTIDE SEQUENCE [LARGE SCALE GENOMIC DNA]</scope>
    <source>
        <strain evidence="2">ERMR1:05</strain>
    </source>
</reference>
<evidence type="ECO:0000313" key="2">
    <source>
        <dbReference type="Proteomes" id="UP000239197"/>
    </source>
</evidence>
<dbReference type="EMBL" id="CP019062">
    <property type="protein sequence ID" value="AVF35278.1"/>
    <property type="molecule type" value="Genomic_DNA"/>
</dbReference>
<keyword evidence="2" id="KW-1185">Reference proteome</keyword>
<dbReference type="KEGG" id="rox:BV494_10165"/>
<dbReference type="Pfam" id="PF19772">
    <property type="entry name" value="DUF6258"/>
    <property type="match status" value="1"/>
</dbReference>
<proteinExistence type="predicted"/>
<dbReference type="OrthoDB" id="9152551at2"/>
<gene>
    <name evidence="1" type="ORF">BV494_10165</name>
</gene>
<dbReference type="InterPro" id="IPR046225">
    <property type="entry name" value="DUF6258"/>
</dbReference>
<dbReference type="Proteomes" id="UP000239197">
    <property type="component" value="Chromosome"/>
</dbReference>
<sequence length="128" mass="14557">MIERIYLGDRSVKGIEIDSWNLIVRIKIDFISRLKPGSQNWGFYTDEDIGDGYMVFSGVTSFQVSPPGAIPDDYIVDYSIGEVQGNDLLFKMYSGGMTPDTPDHRGGCYTLIRYQDCWLENGLKERVE</sequence>
<evidence type="ECO:0000313" key="1">
    <source>
        <dbReference type="EMBL" id="AVF35278.1"/>
    </source>
</evidence>
<protein>
    <submittedName>
        <fullName evidence="1">Uncharacterized protein</fullName>
    </submittedName>
</protein>
<accession>A0A2L1UR27</accession>
<dbReference type="AlphaFoldDB" id="A0A2L1UR27"/>
<dbReference type="RefSeq" id="WP_104922777.1">
    <property type="nucleotide sequence ID" value="NZ_CP019062.1"/>
</dbReference>
<name>A0A2L1UR27_9GAMM</name>
<organism evidence="1 2">
    <name type="scientific">Rahnella sikkimica</name>
    <dbReference type="NCBI Taxonomy" id="1805933"/>
    <lineage>
        <taxon>Bacteria</taxon>
        <taxon>Pseudomonadati</taxon>
        <taxon>Pseudomonadota</taxon>
        <taxon>Gammaproteobacteria</taxon>
        <taxon>Enterobacterales</taxon>
        <taxon>Yersiniaceae</taxon>
        <taxon>Rahnella</taxon>
    </lineage>
</organism>